<comment type="caution">
    <text evidence="2">The sequence shown here is derived from an EMBL/GenBank/DDBJ whole genome shotgun (WGS) entry which is preliminary data.</text>
</comment>
<evidence type="ECO:0008006" key="4">
    <source>
        <dbReference type="Google" id="ProtNLM"/>
    </source>
</evidence>
<dbReference type="EMBL" id="BAABEY010000036">
    <property type="protein sequence ID" value="GAA4446291.1"/>
    <property type="molecule type" value="Genomic_DNA"/>
</dbReference>
<protein>
    <recommendedName>
        <fullName evidence="4">Lipopolysaccharide biosynthesis protein</fullName>
    </recommendedName>
</protein>
<dbReference type="Proteomes" id="UP001501508">
    <property type="component" value="Unassembled WGS sequence"/>
</dbReference>
<evidence type="ECO:0000313" key="3">
    <source>
        <dbReference type="Proteomes" id="UP001501508"/>
    </source>
</evidence>
<keyword evidence="1" id="KW-1133">Transmembrane helix</keyword>
<gene>
    <name evidence="2" type="ORF">GCM10023091_39130</name>
</gene>
<evidence type="ECO:0000256" key="1">
    <source>
        <dbReference type="SAM" id="Phobius"/>
    </source>
</evidence>
<keyword evidence="1" id="KW-0472">Membrane</keyword>
<dbReference type="PANTHER" id="PTHR32309">
    <property type="entry name" value="TYROSINE-PROTEIN KINASE"/>
    <property type="match status" value="1"/>
</dbReference>
<dbReference type="PANTHER" id="PTHR32309:SF31">
    <property type="entry name" value="CAPSULAR EXOPOLYSACCHARIDE FAMILY"/>
    <property type="match status" value="1"/>
</dbReference>
<feature type="transmembrane region" description="Helical" evidence="1">
    <location>
        <begin position="328"/>
        <end position="344"/>
    </location>
</feature>
<proteinExistence type="predicted"/>
<reference evidence="3" key="1">
    <citation type="journal article" date="2019" name="Int. J. Syst. Evol. Microbiol.">
        <title>The Global Catalogue of Microorganisms (GCM) 10K type strain sequencing project: providing services to taxonomists for standard genome sequencing and annotation.</title>
        <authorList>
            <consortium name="The Broad Institute Genomics Platform"/>
            <consortium name="The Broad Institute Genome Sequencing Center for Infectious Disease"/>
            <person name="Wu L."/>
            <person name="Ma J."/>
        </authorList>
    </citation>
    <scope>NUCLEOTIDE SEQUENCE [LARGE SCALE GENOMIC DNA]</scope>
    <source>
        <strain evidence="3">JCM 31920</strain>
    </source>
</reference>
<name>A0ABP8M952_9BACT</name>
<organism evidence="2 3">
    <name type="scientific">Ravibacter arvi</name>
    <dbReference type="NCBI Taxonomy" id="2051041"/>
    <lineage>
        <taxon>Bacteria</taxon>
        <taxon>Pseudomonadati</taxon>
        <taxon>Bacteroidota</taxon>
        <taxon>Cytophagia</taxon>
        <taxon>Cytophagales</taxon>
        <taxon>Spirosomataceae</taxon>
        <taxon>Ravibacter</taxon>
    </lineage>
</organism>
<evidence type="ECO:0000313" key="2">
    <source>
        <dbReference type="EMBL" id="GAA4446291.1"/>
    </source>
</evidence>
<sequence length="363" mass="40591">MSNQPQGVTEEQFTLKDVILGLISAKDAVLKNWKQVLMIVLLGLAIGWGLDFYLKKPPSYIAEVTFNLGAAGSSSGMPASLGSLFGVGGATDANIFTGENFFIWAKSSPVMERALLSHVNVNGKEMILANLYIDSSDIKENRWKKAPHWHDFRFTSTKVDSFNLRERSALNELIEDAANATVIEELEKKSSFMELKVTTINENLSTLWATTLLETVDEFYAEIQTTKTRKTLNLLEKRADSLSRILTGSESRLARAADQSSFSVEVEAPARLKKLTRDTEFVQRLYLEALAGAEQTRVSLVREAPLFTIIEPIKRPLDLTFDPGKRKYIGVLIGFLIAMIYVYFKSAYDDAVKEKKLQKQNGS</sequence>
<accession>A0ABP8M952</accession>
<keyword evidence="1" id="KW-0812">Transmembrane</keyword>
<dbReference type="RefSeq" id="WP_345032351.1">
    <property type="nucleotide sequence ID" value="NZ_BAABEY010000036.1"/>
</dbReference>
<keyword evidence="3" id="KW-1185">Reference proteome</keyword>
<dbReference type="InterPro" id="IPR050445">
    <property type="entry name" value="Bact_polysacc_biosynth/exp"/>
</dbReference>